<dbReference type="AlphaFoldDB" id="A0A2S5D2N5"/>
<evidence type="ECO:0000313" key="1">
    <source>
        <dbReference type="EMBL" id="POZ57257.1"/>
    </source>
</evidence>
<dbReference type="EMBL" id="PGLV01000001">
    <property type="protein sequence ID" value="POZ57257.1"/>
    <property type="molecule type" value="Genomic_DNA"/>
</dbReference>
<gene>
    <name evidence="1" type="ORF">LYSIN_02041</name>
</gene>
<keyword evidence="2" id="KW-1185">Reference proteome</keyword>
<sequence>MKRFWLQLPDKSNDFEITAANNTFSLFESSTERSYTIAVGKYTLEKLIEKFSNEGLVAKMGGINADKKAKFLVLFLSQSITNINGNFITFIGGIESIDTGDRQEESIIH</sequence>
<accession>A0A2S5D2N5</accession>
<dbReference type="Proteomes" id="UP000237319">
    <property type="component" value="Unassembled WGS sequence"/>
</dbReference>
<reference evidence="1 2" key="1">
    <citation type="submission" date="2017-11" db="EMBL/GenBank/DDBJ databases">
        <title>Genome sequence of Lysinibacillus sphaericus, a lignin-degrading bacteria isolated from municipal solid waste soil.</title>
        <authorList>
            <person name="Persinoti G.F."/>
            <person name="Paixao D.A."/>
            <person name="Bugg T.D."/>
            <person name="Squina F.M."/>
        </authorList>
    </citation>
    <scope>NUCLEOTIDE SEQUENCE [LARGE SCALE GENOMIC DNA]</scope>
    <source>
        <strain evidence="1 2">A1</strain>
    </source>
</reference>
<protein>
    <submittedName>
        <fullName evidence="1">Uncharacterized protein</fullName>
    </submittedName>
</protein>
<comment type="caution">
    <text evidence="1">The sequence shown here is derived from an EMBL/GenBank/DDBJ whole genome shotgun (WGS) entry which is preliminary data.</text>
</comment>
<name>A0A2S5D2N5_LYSSH</name>
<organism evidence="1 2">
    <name type="scientific">Lysinibacillus sphaericus</name>
    <name type="common">Bacillus sphaericus</name>
    <dbReference type="NCBI Taxonomy" id="1421"/>
    <lineage>
        <taxon>Bacteria</taxon>
        <taxon>Bacillati</taxon>
        <taxon>Bacillota</taxon>
        <taxon>Bacilli</taxon>
        <taxon>Bacillales</taxon>
        <taxon>Bacillaceae</taxon>
        <taxon>Lysinibacillus</taxon>
    </lineage>
</organism>
<proteinExistence type="predicted"/>
<evidence type="ECO:0000313" key="2">
    <source>
        <dbReference type="Proteomes" id="UP000237319"/>
    </source>
</evidence>
<dbReference type="RefSeq" id="WP_103977127.1">
    <property type="nucleotide sequence ID" value="NZ_PGLV01000001.1"/>
</dbReference>